<dbReference type="AlphaFoldDB" id="A0A3N4IM30"/>
<dbReference type="GO" id="GO:0015031">
    <property type="term" value="P:protein transport"/>
    <property type="evidence" value="ECO:0007669"/>
    <property type="project" value="UniProtKB-KW"/>
</dbReference>
<dbReference type="OrthoDB" id="272977at2759"/>
<keyword evidence="1 4" id="KW-0813">Transport</keyword>
<sequence length="1112" mass="124757">MDPRNPRPRAPPVPSIPQSNPRRPREIPPTRETPPGPNDFDAYYGNRQQANSSTPPSRPMRDPARTASRDGPGSNYGQTQWQEPPPRSRDREARQQQQPQQQVVQREPSRNRTQGNGYDGTVDRRQGSGGGSGGGATGGFKAFTSYGKTSQKTAKDLDEVLSVIERDWSIMTGDECVPVKVALELLDTSSLGKAYKYDEFQQLHARLQNSLQKIVNDHHQGFNSSIGTYHSILRSIGSSQEKVRELRDNLIQAKEDLTANKPEMKNLVSASKQYDQMLKSIAMIQQLQLVPEKLEARISEKRFLTAVEVLNEAMTQMKKPEMMEIGALNDLRTYLGSQETSLADILVEELHNHLYLKSPYCDDRWKPYKPGQKDPVMGEDGLVSSDLPALHQERPLHKFLQSVDLSQTMVEDPNKNPEAESLSYIRLILEALNNLGYLQNAMAMVNQRLPVELFKLVDKTNTEVDQRHPNTLIKKSIKKPGGNKIDLSFSEADIRTIVLNDLLWTLYSKFEAVMEGHRVLHDVVKSIGVRQEKEELSKINGFLEVWQLVQSEMRSLLHDYLTASDSRSTSNAHQQGSFSLNNIVAGKVTRDKGRTVFKLESADLKNMRVKMDQDDLHSILKVSVPGLVSESLRPIKTSTSSEKTMSDGAATGHKLLIEPNVFNMGLLLPPSLAFLTRIKEIVPANAGILPGSLTSFLDDFLVNVFLPSLEDTMRELFNQVISDIDAFQKEPNWPSMAKKPIMRGTAAFFNLIQAFCRMLETIPPDTAFAELIIDLLSIYYSKCTDYYKELVARPGQSSSDISGAGALGSELKISAKWAATQELKSVMRALWKEKDPDAPQQELLLKETELELDSIGRAQLAQQDIISDKKALSQMALLYSSMKWLALKVSTLRHVEEPESFSKGAPAPGRVRRRWTLGKLMKPQSYGPAEKEEPILPMTKEVVASFDDVINNFFSLSSICLFTLRTESRVQIIHRLQETLALNQSADRRPASTASFSSVAAADPQQFGSLHTSPPILSLNSYLVNFSEEIDNWVREREMRFLTKGLWLLIENQISRNFKEMVLKEAGEADKKKALKQVELDLLVLHKNLTNVEVGLQADGNGLESLIARLKV</sequence>
<feature type="coiled-coil region" evidence="5">
    <location>
        <begin position="197"/>
        <end position="260"/>
    </location>
</feature>
<dbReference type="STRING" id="1160509.A0A3N4IM30"/>
<evidence type="ECO:0000256" key="4">
    <source>
        <dbReference type="RuleBase" id="RU367079"/>
    </source>
</evidence>
<dbReference type="InterPro" id="IPR048630">
    <property type="entry name" value="Sec8_M"/>
</dbReference>
<keyword evidence="5" id="KW-0175">Coiled coil</keyword>
<keyword evidence="3 4" id="KW-0653">Protein transport</keyword>
<dbReference type="Proteomes" id="UP000275078">
    <property type="component" value="Unassembled WGS sequence"/>
</dbReference>
<dbReference type="EMBL" id="ML119647">
    <property type="protein sequence ID" value="RPA87183.1"/>
    <property type="molecule type" value="Genomic_DNA"/>
</dbReference>
<evidence type="ECO:0000256" key="2">
    <source>
        <dbReference type="ARBA" id="ARBA00022483"/>
    </source>
</evidence>
<dbReference type="GO" id="GO:0006904">
    <property type="term" value="P:vesicle docking involved in exocytosis"/>
    <property type="evidence" value="ECO:0007669"/>
    <property type="project" value="InterPro"/>
</dbReference>
<accession>A0A3N4IM30</accession>
<proteinExistence type="inferred from homology"/>
<feature type="compositionally biased region" description="Low complexity" evidence="6">
    <location>
        <begin position="95"/>
        <end position="105"/>
    </location>
</feature>
<feature type="domain" description="Exocyst complex component Sec8 middle helical bundle" evidence="8">
    <location>
        <begin position="416"/>
        <end position="672"/>
    </location>
</feature>
<evidence type="ECO:0000313" key="10">
    <source>
        <dbReference type="Proteomes" id="UP000275078"/>
    </source>
</evidence>
<dbReference type="Pfam" id="PF20652">
    <property type="entry name" value="Sec8_C"/>
    <property type="match status" value="1"/>
</dbReference>
<dbReference type="PANTHER" id="PTHR14146">
    <property type="entry name" value="EXOCYST COMPLEX COMPONENT 4"/>
    <property type="match status" value="1"/>
</dbReference>
<gene>
    <name evidence="9" type="ORF">BJ508DRAFT_410723</name>
</gene>
<dbReference type="GO" id="GO:0090522">
    <property type="term" value="P:vesicle tethering involved in exocytosis"/>
    <property type="evidence" value="ECO:0007669"/>
    <property type="project" value="UniProtKB-UniRule"/>
</dbReference>
<dbReference type="GO" id="GO:0006612">
    <property type="term" value="P:protein targeting to membrane"/>
    <property type="evidence" value="ECO:0007669"/>
    <property type="project" value="UniProtKB-UniRule"/>
</dbReference>
<feature type="compositionally biased region" description="Polar residues" evidence="6">
    <location>
        <begin position="46"/>
        <end position="55"/>
    </location>
</feature>
<feature type="domain" description="Exocyst complex component Sec8 N-terminal" evidence="7">
    <location>
        <begin position="156"/>
        <end position="296"/>
    </location>
</feature>
<feature type="region of interest" description="Disordered" evidence="6">
    <location>
        <begin position="1"/>
        <end position="137"/>
    </location>
</feature>
<evidence type="ECO:0000259" key="8">
    <source>
        <dbReference type="Pfam" id="PF20652"/>
    </source>
</evidence>
<feature type="compositionally biased region" description="Basic and acidic residues" evidence="6">
    <location>
        <begin position="59"/>
        <end position="68"/>
    </location>
</feature>
<feature type="compositionally biased region" description="Gly residues" evidence="6">
    <location>
        <begin position="127"/>
        <end position="137"/>
    </location>
</feature>
<dbReference type="GO" id="GO:0000145">
    <property type="term" value="C:exocyst"/>
    <property type="evidence" value="ECO:0007669"/>
    <property type="project" value="UniProtKB-UniRule"/>
</dbReference>
<dbReference type="InterPro" id="IPR007191">
    <property type="entry name" value="Sec8_exocyst_N"/>
</dbReference>
<name>A0A3N4IM30_ASCIM</name>
<reference evidence="9 10" key="1">
    <citation type="journal article" date="2018" name="Nat. Ecol. Evol.">
        <title>Pezizomycetes genomes reveal the molecular basis of ectomycorrhizal truffle lifestyle.</title>
        <authorList>
            <person name="Murat C."/>
            <person name="Payen T."/>
            <person name="Noel B."/>
            <person name="Kuo A."/>
            <person name="Morin E."/>
            <person name="Chen J."/>
            <person name="Kohler A."/>
            <person name="Krizsan K."/>
            <person name="Balestrini R."/>
            <person name="Da Silva C."/>
            <person name="Montanini B."/>
            <person name="Hainaut M."/>
            <person name="Levati E."/>
            <person name="Barry K.W."/>
            <person name="Belfiori B."/>
            <person name="Cichocki N."/>
            <person name="Clum A."/>
            <person name="Dockter R.B."/>
            <person name="Fauchery L."/>
            <person name="Guy J."/>
            <person name="Iotti M."/>
            <person name="Le Tacon F."/>
            <person name="Lindquist E.A."/>
            <person name="Lipzen A."/>
            <person name="Malagnac F."/>
            <person name="Mello A."/>
            <person name="Molinier V."/>
            <person name="Miyauchi S."/>
            <person name="Poulain J."/>
            <person name="Riccioni C."/>
            <person name="Rubini A."/>
            <person name="Sitrit Y."/>
            <person name="Splivallo R."/>
            <person name="Traeger S."/>
            <person name="Wang M."/>
            <person name="Zifcakova L."/>
            <person name="Wipf D."/>
            <person name="Zambonelli A."/>
            <person name="Paolocci F."/>
            <person name="Nowrousian M."/>
            <person name="Ottonello S."/>
            <person name="Baldrian P."/>
            <person name="Spatafora J.W."/>
            <person name="Henrissat B."/>
            <person name="Nagy L.G."/>
            <person name="Aury J.M."/>
            <person name="Wincker P."/>
            <person name="Grigoriev I.V."/>
            <person name="Bonfante P."/>
            <person name="Martin F.M."/>
        </authorList>
    </citation>
    <scope>NUCLEOTIDE SEQUENCE [LARGE SCALE GENOMIC DNA]</scope>
    <source>
        <strain evidence="9 10">RN42</strain>
    </source>
</reference>
<organism evidence="9 10">
    <name type="scientific">Ascobolus immersus RN42</name>
    <dbReference type="NCBI Taxonomy" id="1160509"/>
    <lineage>
        <taxon>Eukaryota</taxon>
        <taxon>Fungi</taxon>
        <taxon>Dikarya</taxon>
        <taxon>Ascomycota</taxon>
        <taxon>Pezizomycotina</taxon>
        <taxon>Pezizomycetes</taxon>
        <taxon>Pezizales</taxon>
        <taxon>Ascobolaceae</taxon>
        <taxon>Ascobolus</taxon>
    </lineage>
</organism>
<evidence type="ECO:0000313" key="9">
    <source>
        <dbReference type="EMBL" id="RPA87183.1"/>
    </source>
</evidence>
<dbReference type="GO" id="GO:0006893">
    <property type="term" value="P:Golgi to plasma membrane transport"/>
    <property type="evidence" value="ECO:0007669"/>
    <property type="project" value="TreeGrafter"/>
</dbReference>
<evidence type="ECO:0000256" key="1">
    <source>
        <dbReference type="ARBA" id="ARBA00022448"/>
    </source>
</evidence>
<evidence type="ECO:0000259" key="7">
    <source>
        <dbReference type="Pfam" id="PF04048"/>
    </source>
</evidence>
<evidence type="ECO:0000256" key="5">
    <source>
        <dbReference type="SAM" id="Coils"/>
    </source>
</evidence>
<keyword evidence="10" id="KW-1185">Reference proteome</keyword>
<evidence type="ECO:0000256" key="6">
    <source>
        <dbReference type="SAM" id="MobiDB-lite"/>
    </source>
</evidence>
<protein>
    <recommendedName>
        <fullName evidence="4">Exocyst complex component Sec8</fullName>
    </recommendedName>
</protein>
<keyword evidence="2 4" id="KW-0268">Exocytosis</keyword>
<dbReference type="PANTHER" id="PTHR14146:SF0">
    <property type="entry name" value="EXOCYST COMPLEX COMPONENT 4"/>
    <property type="match status" value="1"/>
</dbReference>
<dbReference type="Pfam" id="PF04048">
    <property type="entry name" value="Sec8_N"/>
    <property type="match status" value="1"/>
</dbReference>
<comment type="similarity">
    <text evidence="4">Belongs to the SEC8 family.</text>
</comment>
<dbReference type="InterPro" id="IPR039682">
    <property type="entry name" value="Sec8/EXOC4"/>
</dbReference>
<comment type="function">
    <text evidence="4">Component of the exocyst complex involved in the docking of exocytic vesicles with fusion sites on the plasma membrane.</text>
</comment>
<evidence type="ECO:0000256" key="3">
    <source>
        <dbReference type="ARBA" id="ARBA00022927"/>
    </source>
</evidence>